<comment type="caution">
    <text evidence="2">The sequence shown here is derived from an EMBL/GenBank/DDBJ whole genome shotgun (WGS) entry which is preliminary data.</text>
</comment>
<feature type="region of interest" description="Disordered" evidence="1">
    <location>
        <begin position="69"/>
        <end position="104"/>
    </location>
</feature>
<evidence type="ECO:0000313" key="2">
    <source>
        <dbReference type="EMBL" id="KAJ3573943.1"/>
    </source>
</evidence>
<feature type="compositionally biased region" description="Polar residues" evidence="1">
    <location>
        <begin position="513"/>
        <end position="523"/>
    </location>
</feature>
<dbReference type="EMBL" id="JANIEX010000086">
    <property type="protein sequence ID" value="KAJ3573943.1"/>
    <property type="molecule type" value="Genomic_DNA"/>
</dbReference>
<reference evidence="2" key="1">
    <citation type="submission" date="2022-07" db="EMBL/GenBank/DDBJ databases">
        <title>Genome Sequence of Leucocoprinus birnbaumii.</title>
        <authorList>
            <person name="Buettner E."/>
        </authorList>
    </citation>
    <scope>NUCLEOTIDE SEQUENCE</scope>
    <source>
        <strain evidence="2">VT141</strain>
    </source>
</reference>
<feature type="compositionally biased region" description="Polar residues" evidence="1">
    <location>
        <begin position="90"/>
        <end position="99"/>
    </location>
</feature>
<dbReference type="Proteomes" id="UP001213000">
    <property type="component" value="Unassembled WGS sequence"/>
</dbReference>
<feature type="compositionally biased region" description="Polar residues" evidence="1">
    <location>
        <begin position="578"/>
        <end position="587"/>
    </location>
</feature>
<name>A0AAD5W1E0_9AGAR</name>
<sequence>MMAMFDANHHTAAPLDDLLDPTDFDPAFYAPAPAVNANMAFDPASIDALTDAALSALLATNAPPYYDFNQPNMPPLPSPPSLQVNDGHVDNSSSNTIPATDSRPMITEIDVSNEEMLSFLSDHQEGFNQNHAKSLRLDKENRDENKSEENKSRENKRRGNQITWVRKNVMGGFIAKFGPCAAEMTKLVDRYLRNRSPYTRRTGSRAVSNLTPPEPKTTSVKWLQVMTREAEKKGEVEGMMWDSIHDEGVTSKGDYVRYYNEALHEVGDNLSEEVAAVYKSQAELETQLRKEPPTPEDVYLRQESLSAIISNCVAEKIGWNAGQAGDAMAMVVVSYRNADQLVQTDIAFTSNSHIPSSEELASGYLPRRDKTTPCFSIEFDDLSPKQLREKLFKEICKDWKRSGNRGNPRLVEALPWSELSTQQGRSKFLSRADDFAVIGFKNPLAVQSVDWLNDFAKALNAHGRSSLFLAVSDTSISYNGSAVAPISPPVTPPSSSSPFVPDDTDPLPHQPLFSPSNQNSQTLLPPDPEVEVFPPSSNGPTPGATAPVSSVQDAPSPLRLELHDFHSPSVISQPPPTSSDSVQHPSDPTNSLFPPTLPTSPRTSLAPAPIPNTAVSTYYSQTLPDSVRPVNFRNSGHIPSVLMAPPIPLFSLALGVTSTQVSSAIGNITSQTGGGDVVRAGLTFASTIDGVMTTKAANSDTSQVKLSQKRKRSSLDSEESNSASVDVHAGRTLRPRNSGGSVEQAPKPASRSMQPRTAKPASRKGITNTKPVSKKASSTKGRRNKK</sequence>
<feature type="compositionally biased region" description="Polar residues" evidence="1">
    <location>
        <begin position="765"/>
        <end position="779"/>
    </location>
</feature>
<feature type="region of interest" description="Disordered" evidence="1">
    <location>
        <begin position="567"/>
        <end position="609"/>
    </location>
</feature>
<dbReference type="PANTHER" id="PTHR24216:SF65">
    <property type="entry name" value="PAXILLIN-LIKE PROTEIN 1"/>
    <property type="match status" value="1"/>
</dbReference>
<keyword evidence="3" id="KW-1185">Reference proteome</keyword>
<feature type="region of interest" description="Disordered" evidence="1">
    <location>
        <begin position="697"/>
        <end position="786"/>
    </location>
</feature>
<organism evidence="2 3">
    <name type="scientific">Leucocoprinus birnbaumii</name>
    <dbReference type="NCBI Taxonomy" id="56174"/>
    <lineage>
        <taxon>Eukaryota</taxon>
        <taxon>Fungi</taxon>
        <taxon>Dikarya</taxon>
        <taxon>Basidiomycota</taxon>
        <taxon>Agaricomycotina</taxon>
        <taxon>Agaricomycetes</taxon>
        <taxon>Agaricomycetidae</taxon>
        <taxon>Agaricales</taxon>
        <taxon>Agaricineae</taxon>
        <taxon>Agaricaceae</taxon>
        <taxon>Leucocoprinus</taxon>
    </lineage>
</organism>
<proteinExistence type="predicted"/>
<dbReference type="PANTHER" id="PTHR24216">
    <property type="entry name" value="PAXILLIN-RELATED"/>
    <property type="match status" value="1"/>
</dbReference>
<feature type="region of interest" description="Disordered" evidence="1">
    <location>
        <begin position="487"/>
        <end position="554"/>
    </location>
</feature>
<evidence type="ECO:0000313" key="3">
    <source>
        <dbReference type="Proteomes" id="UP001213000"/>
    </source>
</evidence>
<feature type="region of interest" description="Disordered" evidence="1">
    <location>
        <begin position="133"/>
        <end position="160"/>
    </location>
</feature>
<feature type="compositionally biased region" description="Low complexity" evidence="1">
    <location>
        <begin position="588"/>
        <end position="607"/>
    </location>
</feature>
<feature type="compositionally biased region" description="Basic and acidic residues" evidence="1">
    <location>
        <begin position="135"/>
        <end position="153"/>
    </location>
</feature>
<accession>A0AAD5W1E0</accession>
<dbReference type="AlphaFoldDB" id="A0AAD5W1E0"/>
<gene>
    <name evidence="2" type="ORF">NP233_g2104</name>
</gene>
<evidence type="ECO:0000256" key="1">
    <source>
        <dbReference type="SAM" id="MobiDB-lite"/>
    </source>
</evidence>
<feature type="compositionally biased region" description="Polar residues" evidence="1">
    <location>
        <begin position="697"/>
        <end position="706"/>
    </location>
</feature>
<protein>
    <submittedName>
        <fullName evidence="2">Uncharacterized protein</fullName>
    </submittedName>
</protein>